<evidence type="ECO:0000259" key="4">
    <source>
        <dbReference type="PROSITE" id="PS50102"/>
    </source>
</evidence>
<keyword evidence="1 2" id="KW-0694">RNA-binding</keyword>
<dbReference type="Pfam" id="PF00076">
    <property type="entry name" value="RRM_1"/>
    <property type="match status" value="1"/>
</dbReference>
<dbReference type="SUPFAM" id="SSF54928">
    <property type="entry name" value="RNA-binding domain, RBD"/>
    <property type="match status" value="1"/>
</dbReference>
<keyword evidence="6" id="KW-1185">Reference proteome</keyword>
<dbReference type="SMART" id="SM00360">
    <property type="entry name" value="RRM"/>
    <property type="match status" value="1"/>
</dbReference>
<feature type="domain" description="RRM" evidence="4">
    <location>
        <begin position="15"/>
        <end position="92"/>
    </location>
</feature>
<proteinExistence type="predicted"/>
<dbReference type="InterPro" id="IPR035979">
    <property type="entry name" value="RBD_domain_sf"/>
</dbReference>
<dbReference type="OrthoDB" id="439808at2759"/>
<dbReference type="InterPro" id="IPR012677">
    <property type="entry name" value="Nucleotide-bd_a/b_plait_sf"/>
</dbReference>
<evidence type="ECO:0000313" key="5">
    <source>
        <dbReference type="EMBL" id="VVB15848.1"/>
    </source>
</evidence>
<feature type="compositionally biased region" description="Polar residues" evidence="3">
    <location>
        <begin position="208"/>
        <end position="232"/>
    </location>
</feature>
<evidence type="ECO:0000256" key="1">
    <source>
        <dbReference type="ARBA" id="ARBA00022884"/>
    </source>
</evidence>
<sequence length="232" mass="26327">MSQQNENQNSDTTYTKIFVGGLPRVTKDEGLKSSFQQFGEIVHVNVVFDKQTQRSKGYGFVTFKDAESATRACLNPNPIIEGHITNCKLASDGDNVNHNQSNQTGFPDDDLCWLSQSFRLSQQQPSILHQPLTIGPFWYHYYPQYVPQFYPETYQYDPQYFYPQYYPETYQYDHMVNNQTDGAYHSTNAVEEESSSLAATEIELKLPSTPSASSTKPINMTTDSMSDGSSQS</sequence>
<accession>A0A565CQ51</accession>
<reference evidence="5" key="1">
    <citation type="submission" date="2019-07" db="EMBL/GenBank/DDBJ databases">
        <authorList>
            <person name="Dittberner H."/>
        </authorList>
    </citation>
    <scope>NUCLEOTIDE SEQUENCE [LARGE SCALE GENOMIC DNA]</scope>
</reference>
<evidence type="ECO:0000313" key="6">
    <source>
        <dbReference type="Proteomes" id="UP000489600"/>
    </source>
</evidence>
<evidence type="ECO:0000256" key="2">
    <source>
        <dbReference type="PROSITE-ProRule" id="PRU00176"/>
    </source>
</evidence>
<evidence type="ECO:0000256" key="3">
    <source>
        <dbReference type="SAM" id="MobiDB-lite"/>
    </source>
</evidence>
<feature type="region of interest" description="Disordered" evidence="3">
    <location>
        <begin position="206"/>
        <end position="232"/>
    </location>
</feature>
<dbReference type="Gene3D" id="3.30.70.330">
    <property type="match status" value="1"/>
</dbReference>
<dbReference type="InterPro" id="IPR000504">
    <property type="entry name" value="RRM_dom"/>
</dbReference>
<dbReference type="GO" id="GO:0003723">
    <property type="term" value="F:RNA binding"/>
    <property type="evidence" value="ECO:0007669"/>
    <property type="project" value="UniProtKB-UniRule"/>
</dbReference>
<comment type="caution">
    <text evidence="5">The sequence shown here is derived from an EMBL/GenBank/DDBJ whole genome shotgun (WGS) entry which is preliminary data.</text>
</comment>
<name>A0A565CQ51_9BRAS</name>
<gene>
    <name evidence="5" type="ORF">ANE_LOCUS26292</name>
</gene>
<dbReference type="EMBL" id="CABITT030000008">
    <property type="protein sequence ID" value="VVB15848.1"/>
    <property type="molecule type" value="Genomic_DNA"/>
</dbReference>
<dbReference type="PANTHER" id="PTHR11176">
    <property type="entry name" value="BOULE-RELATED"/>
    <property type="match status" value="1"/>
</dbReference>
<protein>
    <recommendedName>
        <fullName evidence="4">RRM domain-containing protein</fullName>
    </recommendedName>
</protein>
<organism evidence="5 6">
    <name type="scientific">Arabis nemorensis</name>
    <dbReference type="NCBI Taxonomy" id="586526"/>
    <lineage>
        <taxon>Eukaryota</taxon>
        <taxon>Viridiplantae</taxon>
        <taxon>Streptophyta</taxon>
        <taxon>Embryophyta</taxon>
        <taxon>Tracheophyta</taxon>
        <taxon>Spermatophyta</taxon>
        <taxon>Magnoliopsida</taxon>
        <taxon>eudicotyledons</taxon>
        <taxon>Gunneridae</taxon>
        <taxon>Pentapetalae</taxon>
        <taxon>rosids</taxon>
        <taxon>malvids</taxon>
        <taxon>Brassicales</taxon>
        <taxon>Brassicaceae</taxon>
        <taxon>Arabideae</taxon>
        <taxon>Arabis</taxon>
    </lineage>
</organism>
<dbReference type="AlphaFoldDB" id="A0A565CQ51"/>
<dbReference type="PROSITE" id="PS50102">
    <property type="entry name" value="RRM"/>
    <property type="match status" value="1"/>
</dbReference>
<dbReference type="Proteomes" id="UP000489600">
    <property type="component" value="Unassembled WGS sequence"/>
</dbReference>
<dbReference type="PANTHER" id="PTHR11176:SF47">
    <property type="entry name" value="(RAPE) HYPOTHETICAL PROTEIN"/>
    <property type="match status" value="1"/>
</dbReference>